<dbReference type="SUPFAM" id="SSF55347">
    <property type="entry name" value="Glyceraldehyde-3-phosphate dehydrogenase-like, C-terminal domain"/>
    <property type="match status" value="1"/>
</dbReference>
<dbReference type="SUPFAM" id="SSF51735">
    <property type="entry name" value="NAD(P)-binding Rossmann-fold domains"/>
    <property type="match status" value="1"/>
</dbReference>
<accession>A0ABU2H0B8</accession>
<dbReference type="HAMAP" id="MF_00966">
    <property type="entry name" value="G6PD"/>
    <property type="match status" value="1"/>
</dbReference>
<organism evidence="10 11">
    <name type="scientific">Lipingzhangella rawalii</name>
    <dbReference type="NCBI Taxonomy" id="2055835"/>
    <lineage>
        <taxon>Bacteria</taxon>
        <taxon>Bacillati</taxon>
        <taxon>Actinomycetota</taxon>
        <taxon>Actinomycetes</taxon>
        <taxon>Streptosporangiales</taxon>
        <taxon>Nocardiopsidaceae</taxon>
        <taxon>Lipingzhangella</taxon>
    </lineage>
</organism>
<dbReference type="InterPro" id="IPR019796">
    <property type="entry name" value="G6P_DH_AS"/>
</dbReference>
<dbReference type="PANTHER" id="PTHR23429">
    <property type="entry name" value="GLUCOSE-6-PHOSPHATE 1-DEHYDROGENASE G6PD"/>
    <property type="match status" value="1"/>
</dbReference>
<dbReference type="PANTHER" id="PTHR23429:SF0">
    <property type="entry name" value="GLUCOSE-6-PHOSPHATE 1-DEHYDROGENASE"/>
    <property type="match status" value="1"/>
</dbReference>
<dbReference type="EMBL" id="JAVLVT010000001">
    <property type="protein sequence ID" value="MDS1268752.1"/>
    <property type="molecule type" value="Genomic_DNA"/>
</dbReference>
<sequence>MPGAVPNPLRAASDRRLPRIAGPGALVLFGVTGDLARKKLLPAVYDLANRGLLPPGFGLVGFARRDWADQDFAQVAHDAVREHARTPFSEDVWRQLREGMRFVPGDLDDDEAFDTLARTVRELDSDLGTGGNYAFYLSLPPKLFPTVVTQLKRSGLADASDEAWRRVVIEKPFGHDLSSAQELNAVVDEVFPPHSVFRIDHYLGKETVQNILALRFANTLFEPLWNRGFVDHVQITMAEDVGVEGRAGYYDGIGAARDVIQNHLLQLLALVAMEEPVSFTADAIRAEKEKVLSAVTLPQDLARETARGQYAAGWQGGAPVTGYLEEEGIPTDSTTETYAALKLGVATRRWSGVPFYLRTGKRLGRRVTEVALVFQNAPHAFFNSADVAELGSNALVLRIQPDEGVTLRFGSKVPGTAMEVRDVSMDFAYGESFTESSPEAYERLILDVLIGDPPLFPRQQEVELSWQILDPIEEHWAKEGQPEQYAAGTWGPHCAHELLTRDGRQWRRP</sequence>
<feature type="binding site" evidence="7">
    <location>
        <position position="201"/>
    </location>
    <ligand>
        <name>substrate</name>
    </ligand>
</feature>
<keyword evidence="6 7" id="KW-0119">Carbohydrate metabolism</keyword>
<dbReference type="Gene3D" id="3.30.360.10">
    <property type="entry name" value="Dihydrodipicolinate Reductase, domain 2"/>
    <property type="match status" value="1"/>
</dbReference>
<evidence type="ECO:0000313" key="11">
    <source>
        <dbReference type="Proteomes" id="UP001250214"/>
    </source>
</evidence>
<keyword evidence="5 7" id="KW-0560">Oxidoreductase</keyword>
<dbReference type="InterPro" id="IPR001282">
    <property type="entry name" value="G6P_DH"/>
</dbReference>
<gene>
    <name evidence="7 10" type="primary">zwf</name>
    <name evidence="10" type="ORF">RIF23_00420</name>
</gene>
<feature type="domain" description="Glucose-6-phosphate dehydrogenase NAD-binding" evidence="8">
    <location>
        <begin position="27"/>
        <end position="210"/>
    </location>
</feature>
<keyword evidence="3 7" id="KW-0313">Glucose metabolism</keyword>
<dbReference type="PROSITE" id="PS00069">
    <property type="entry name" value="G6P_DEHYDROGENASE"/>
    <property type="match status" value="1"/>
</dbReference>
<dbReference type="NCBIfam" id="TIGR00871">
    <property type="entry name" value="zwf"/>
    <property type="match status" value="1"/>
</dbReference>
<keyword evidence="11" id="KW-1185">Reference proteome</keyword>
<dbReference type="InterPro" id="IPR022675">
    <property type="entry name" value="G6P_DH_C"/>
</dbReference>
<evidence type="ECO:0000256" key="2">
    <source>
        <dbReference type="ARBA" id="ARBA00009975"/>
    </source>
</evidence>
<dbReference type="PRINTS" id="PR00079">
    <property type="entry name" value="G6PDHDRGNASE"/>
</dbReference>
<evidence type="ECO:0000256" key="4">
    <source>
        <dbReference type="ARBA" id="ARBA00022857"/>
    </source>
</evidence>
<feature type="binding site" evidence="7">
    <location>
        <position position="171"/>
    </location>
    <ligand>
        <name>NADP(+)</name>
        <dbReference type="ChEBI" id="CHEBI:58349"/>
    </ligand>
</feature>
<comment type="similarity">
    <text evidence="2 7">Belongs to the glucose-6-phosphate dehydrogenase family.</text>
</comment>
<comment type="function">
    <text evidence="7">Catalyzes the oxidation of glucose 6-phosphate to 6-phosphogluconolactone.</text>
</comment>
<feature type="binding site" evidence="7">
    <location>
        <position position="361"/>
    </location>
    <ligand>
        <name>substrate</name>
    </ligand>
</feature>
<keyword evidence="4 7" id="KW-0521">NADP</keyword>
<feature type="domain" description="Glucose-6-phosphate dehydrogenase C-terminal" evidence="9">
    <location>
        <begin position="212"/>
        <end position="507"/>
    </location>
</feature>
<dbReference type="RefSeq" id="WP_310911187.1">
    <property type="nucleotide sequence ID" value="NZ_JAVLVT010000001.1"/>
</dbReference>
<evidence type="ECO:0000256" key="1">
    <source>
        <dbReference type="ARBA" id="ARBA00004937"/>
    </source>
</evidence>
<dbReference type="EC" id="1.1.1.49" evidence="7"/>
<reference evidence="11" key="1">
    <citation type="submission" date="2023-07" db="EMBL/GenBank/DDBJ databases">
        <title>Novel species in the genus Lipingzhangella isolated from Sambhar Salt Lake.</title>
        <authorList>
            <person name="Jiya N."/>
            <person name="Kajale S."/>
            <person name="Sharma A."/>
        </authorList>
    </citation>
    <scope>NUCLEOTIDE SEQUENCE [LARGE SCALE GENOMIC DNA]</scope>
    <source>
        <strain evidence="11">LS1_29</strain>
    </source>
</reference>
<dbReference type="InterPro" id="IPR036291">
    <property type="entry name" value="NAD(P)-bd_dom_sf"/>
</dbReference>
<comment type="caution">
    <text evidence="10">The sequence shown here is derived from an EMBL/GenBank/DDBJ whole genome shotgun (WGS) entry which is preliminary data.</text>
</comment>
<evidence type="ECO:0000259" key="8">
    <source>
        <dbReference type="Pfam" id="PF00479"/>
    </source>
</evidence>
<dbReference type="InterPro" id="IPR022674">
    <property type="entry name" value="G6P_DH_NAD-bd"/>
</dbReference>
<evidence type="ECO:0000256" key="6">
    <source>
        <dbReference type="ARBA" id="ARBA00023277"/>
    </source>
</evidence>
<evidence type="ECO:0000256" key="5">
    <source>
        <dbReference type="ARBA" id="ARBA00023002"/>
    </source>
</evidence>
<feature type="binding site" evidence="7">
    <location>
        <begin position="106"/>
        <end position="107"/>
    </location>
    <ligand>
        <name>NADP(+)</name>
        <dbReference type="ChEBI" id="CHEBI:58349"/>
    </ligand>
</feature>
<feature type="active site" description="Proton acceptor" evidence="7">
    <location>
        <position position="263"/>
    </location>
</feature>
<feature type="binding site" evidence="7">
    <location>
        <position position="258"/>
    </location>
    <ligand>
        <name>substrate</name>
    </ligand>
</feature>
<dbReference type="Pfam" id="PF00479">
    <property type="entry name" value="G6PD_N"/>
    <property type="match status" value="1"/>
</dbReference>
<proteinExistence type="inferred from homology"/>
<feature type="binding site" evidence="7">
    <location>
        <position position="239"/>
    </location>
    <ligand>
        <name>substrate</name>
    </ligand>
</feature>
<dbReference type="Proteomes" id="UP001250214">
    <property type="component" value="Unassembled WGS sequence"/>
</dbReference>
<comment type="catalytic activity">
    <reaction evidence="7">
        <text>D-glucose 6-phosphate + NADP(+) = 6-phospho-D-glucono-1,5-lactone + NADPH + H(+)</text>
        <dbReference type="Rhea" id="RHEA:15841"/>
        <dbReference type="ChEBI" id="CHEBI:15378"/>
        <dbReference type="ChEBI" id="CHEBI:57783"/>
        <dbReference type="ChEBI" id="CHEBI:57955"/>
        <dbReference type="ChEBI" id="CHEBI:58349"/>
        <dbReference type="ChEBI" id="CHEBI:61548"/>
        <dbReference type="EC" id="1.1.1.49"/>
    </reaction>
</comment>
<evidence type="ECO:0000259" key="9">
    <source>
        <dbReference type="Pfam" id="PF02781"/>
    </source>
</evidence>
<dbReference type="Gene3D" id="3.40.50.720">
    <property type="entry name" value="NAD(P)-binding Rossmann-like Domain"/>
    <property type="match status" value="1"/>
</dbReference>
<comment type="caution">
    <text evidence="7">Lacks conserved residue(s) required for the propagation of feature annotation.</text>
</comment>
<protein>
    <recommendedName>
        <fullName evidence="7">Glucose-6-phosphate 1-dehydrogenase</fullName>
        <shortName evidence="7">G6PD</shortName>
        <ecNumber evidence="7">1.1.1.49</ecNumber>
    </recommendedName>
</protein>
<name>A0ABU2H0B8_9ACTN</name>
<feature type="binding site" evidence="7">
    <location>
        <position position="64"/>
    </location>
    <ligand>
        <name>NADP(+)</name>
        <dbReference type="ChEBI" id="CHEBI:58349"/>
    </ligand>
</feature>
<feature type="binding site" evidence="7">
    <location>
        <position position="205"/>
    </location>
    <ligand>
        <name>substrate</name>
    </ligand>
</feature>
<dbReference type="Pfam" id="PF02781">
    <property type="entry name" value="G6PD_C"/>
    <property type="match status" value="1"/>
</dbReference>
<comment type="pathway">
    <text evidence="1 7">Carbohydrate degradation; pentose phosphate pathway; D-ribulose 5-phosphate from D-glucose 6-phosphate (oxidative stage): step 1/3.</text>
</comment>
<evidence type="ECO:0000313" key="10">
    <source>
        <dbReference type="EMBL" id="MDS1268752.1"/>
    </source>
</evidence>
<dbReference type="PIRSF" id="PIRSF000110">
    <property type="entry name" value="G6PD"/>
    <property type="match status" value="1"/>
</dbReference>
<evidence type="ECO:0000256" key="7">
    <source>
        <dbReference type="HAMAP-Rule" id="MF_00966"/>
    </source>
</evidence>
<evidence type="ECO:0000256" key="3">
    <source>
        <dbReference type="ARBA" id="ARBA00022526"/>
    </source>
</evidence>